<dbReference type="RefSeq" id="WP_011394006.1">
    <property type="nucleotide sequence ID" value="NC_007645.1"/>
</dbReference>
<feature type="transmembrane region" description="Helical" evidence="7">
    <location>
        <begin position="39"/>
        <end position="64"/>
    </location>
</feature>
<comment type="subcellular location">
    <subcellularLocation>
        <location evidence="7">Cell inner membrane</location>
        <topology evidence="7">Multi-pass membrane protein</topology>
    </subcellularLocation>
    <subcellularLocation>
        <location evidence="1">Cell membrane</location>
        <topology evidence="1">Multi-pass membrane protein</topology>
    </subcellularLocation>
</comment>
<keyword evidence="3" id="KW-1003">Cell membrane</keyword>
<gene>
    <name evidence="8" type="ordered locus">HCH_00006</name>
</gene>
<dbReference type="EMBL" id="CP000155">
    <property type="protein sequence ID" value="ABC26929.1"/>
    <property type="molecule type" value="Genomic_DNA"/>
</dbReference>
<evidence type="ECO:0000313" key="8">
    <source>
        <dbReference type="EMBL" id="ABC26929.1"/>
    </source>
</evidence>
<keyword evidence="4 7" id="KW-0812">Transmembrane</keyword>
<evidence type="ECO:0000256" key="2">
    <source>
        <dbReference type="ARBA" id="ARBA00009784"/>
    </source>
</evidence>
<reference evidence="8 9" key="1">
    <citation type="journal article" date="2005" name="Nucleic Acids Res.">
        <title>Genomic blueprint of Hahella chejuensis, a marine microbe producing an algicidal agent.</title>
        <authorList>
            <person name="Jeong H."/>
            <person name="Yim J.H."/>
            <person name="Lee C."/>
            <person name="Choi S.-H."/>
            <person name="Park Y.K."/>
            <person name="Yoon S.H."/>
            <person name="Hur C.-G."/>
            <person name="Kang H.-Y."/>
            <person name="Kim D."/>
            <person name="Lee H.H."/>
            <person name="Park K.H."/>
            <person name="Park S.-H."/>
            <person name="Park H.-S."/>
            <person name="Lee H.K."/>
            <person name="Oh T.K."/>
            <person name="Kim J.F."/>
        </authorList>
    </citation>
    <scope>NUCLEOTIDE SEQUENCE [LARGE SCALE GENOMIC DNA]</scope>
    <source>
        <strain evidence="8 9">KCTC 2396</strain>
    </source>
</reference>
<feature type="transmembrane region" description="Helical" evidence="7">
    <location>
        <begin position="70"/>
        <end position="88"/>
    </location>
</feature>
<keyword evidence="5 7" id="KW-1133">Transmembrane helix</keyword>
<dbReference type="NCBIfam" id="TIGR00427">
    <property type="entry name" value="NAAT family transporter"/>
    <property type="match status" value="1"/>
</dbReference>
<keyword evidence="6 7" id="KW-0472">Membrane</keyword>
<evidence type="ECO:0000256" key="7">
    <source>
        <dbReference type="RuleBase" id="RU362048"/>
    </source>
</evidence>
<dbReference type="KEGG" id="hch:HCH_00006"/>
<dbReference type="Proteomes" id="UP000000238">
    <property type="component" value="Chromosome"/>
</dbReference>
<feature type="transmembrane region" description="Helical" evidence="7">
    <location>
        <begin position="138"/>
        <end position="160"/>
    </location>
</feature>
<dbReference type="AlphaFoldDB" id="Q2SQZ5"/>
<feature type="transmembrane region" description="Helical" evidence="7">
    <location>
        <begin position="104"/>
        <end position="126"/>
    </location>
</feature>
<dbReference type="Pfam" id="PF01914">
    <property type="entry name" value="MarC"/>
    <property type="match status" value="1"/>
</dbReference>
<evidence type="ECO:0000256" key="1">
    <source>
        <dbReference type="ARBA" id="ARBA00004651"/>
    </source>
</evidence>
<feature type="transmembrane region" description="Helical" evidence="7">
    <location>
        <begin position="172"/>
        <end position="193"/>
    </location>
</feature>
<dbReference type="InterPro" id="IPR002771">
    <property type="entry name" value="Multi_antbiot-R_MarC"/>
</dbReference>
<name>Q2SQZ5_HAHCH</name>
<organism evidence="8 9">
    <name type="scientific">Hahella chejuensis (strain KCTC 2396)</name>
    <dbReference type="NCBI Taxonomy" id="349521"/>
    <lineage>
        <taxon>Bacteria</taxon>
        <taxon>Pseudomonadati</taxon>
        <taxon>Pseudomonadota</taxon>
        <taxon>Gammaproteobacteria</taxon>
        <taxon>Oceanospirillales</taxon>
        <taxon>Hahellaceae</taxon>
        <taxon>Hahella</taxon>
    </lineage>
</organism>
<protein>
    <recommendedName>
        <fullName evidence="7">UPF0056 inner membrane protein</fullName>
    </recommendedName>
</protein>
<comment type="similarity">
    <text evidence="2 7">Belongs to the UPF0056 (MarC) family.</text>
</comment>
<dbReference type="STRING" id="349521.HCH_00006"/>
<proteinExistence type="inferred from homology"/>
<dbReference type="PANTHER" id="PTHR33508:SF10">
    <property type="entry name" value="UPF0056 INNER MEMBRANE PROTEIN YHGN"/>
    <property type="match status" value="1"/>
</dbReference>
<keyword evidence="9" id="KW-1185">Reference proteome</keyword>
<evidence type="ECO:0000256" key="3">
    <source>
        <dbReference type="ARBA" id="ARBA00022475"/>
    </source>
</evidence>
<evidence type="ECO:0000256" key="6">
    <source>
        <dbReference type="ARBA" id="ARBA00023136"/>
    </source>
</evidence>
<dbReference type="OrthoDB" id="21094at2"/>
<feature type="transmembrane region" description="Helical" evidence="7">
    <location>
        <begin position="6"/>
        <end position="27"/>
    </location>
</feature>
<evidence type="ECO:0000256" key="4">
    <source>
        <dbReference type="ARBA" id="ARBA00022692"/>
    </source>
</evidence>
<dbReference type="PANTHER" id="PTHR33508">
    <property type="entry name" value="UPF0056 MEMBRANE PROTEIN YHCE"/>
    <property type="match status" value="1"/>
</dbReference>
<dbReference type="GO" id="GO:0005886">
    <property type="term" value="C:plasma membrane"/>
    <property type="evidence" value="ECO:0007669"/>
    <property type="project" value="UniProtKB-SubCell"/>
</dbReference>
<evidence type="ECO:0000313" key="9">
    <source>
        <dbReference type="Proteomes" id="UP000000238"/>
    </source>
</evidence>
<dbReference type="HOGENOM" id="CLU_079909_1_1_6"/>
<sequence length="200" mass="22319">MDIVSALTLLIVVMDPLGNIPLFLSILERVDVKRRKKVLFRELLIALAILLVFLFCGQYLLKIFSLSKESVGIAGAIVLFIIALRMIFPAKREWLEDLPDGEPFIVPLAIPFVAGPSALATLILISTREPERMMDWSIVVLLAWSVTAVTLMSSTFLYKVLRKRGIIAIERLMGMLLIAVSVEMFLTGLQPILTKLTHVS</sequence>
<dbReference type="eggNOG" id="COG2095">
    <property type="taxonomic scope" value="Bacteria"/>
</dbReference>
<accession>Q2SQZ5</accession>
<evidence type="ECO:0000256" key="5">
    <source>
        <dbReference type="ARBA" id="ARBA00022989"/>
    </source>
</evidence>